<evidence type="ECO:0000313" key="3">
    <source>
        <dbReference type="Proteomes" id="UP000178953"/>
    </source>
</evidence>
<sequence>MPPPPDVYLAHLDAAGRGAGAELPAIWESDGVVEFPYAGSVGTPQRLDGIDAIVGYFSSLGLFEPFTFSAIEAWPVGGGEWFAELHGSTTMSDTGRAYEQDYVVRFRVAPSGRLAFMREYWDPTRI</sequence>
<dbReference type="SUPFAM" id="SSF54427">
    <property type="entry name" value="NTF2-like"/>
    <property type="match status" value="1"/>
</dbReference>
<dbReference type="AlphaFoldDB" id="A0A1E8Q7L4"/>
<dbReference type="Pfam" id="PF12680">
    <property type="entry name" value="SnoaL_2"/>
    <property type="match status" value="1"/>
</dbReference>
<dbReference type="OrthoDB" id="3681559at2"/>
<name>A0A1E8Q7L4_9MYCO</name>
<comment type="caution">
    <text evidence="2">The sequence shown here is derived from an EMBL/GenBank/DDBJ whole genome shotgun (WGS) entry which is preliminary data.</text>
</comment>
<reference evidence="2 3" key="1">
    <citation type="submission" date="2016-09" db="EMBL/GenBank/DDBJ databases">
        <title>genome sequence of Mycobacterium sp. 739 SCH.</title>
        <authorList>
            <person name="Greninger A.L."/>
            <person name="Qin X."/>
            <person name="Jerome K."/>
            <person name="Vora S."/>
            <person name="Quinn K."/>
        </authorList>
    </citation>
    <scope>NUCLEOTIDE SEQUENCE [LARGE SCALE GENOMIC DNA]</scope>
    <source>
        <strain evidence="2 3">SCH</strain>
    </source>
</reference>
<dbReference type="InterPro" id="IPR037401">
    <property type="entry name" value="SnoaL-like"/>
</dbReference>
<dbReference type="RefSeq" id="WP_070352379.1">
    <property type="nucleotide sequence ID" value="NZ_CP043474.1"/>
</dbReference>
<proteinExistence type="predicted"/>
<gene>
    <name evidence="2" type="ORF">BEL07_07070</name>
</gene>
<dbReference type="EMBL" id="MCHX01000012">
    <property type="protein sequence ID" value="OFJ54497.1"/>
    <property type="molecule type" value="Genomic_DNA"/>
</dbReference>
<dbReference type="Gene3D" id="3.10.450.50">
    <property type="match status" value="1"/>
</dbReference>
<keyword evidence="3" id="KW-1185">Reference proteome</keyword>
<dbReference type="Proteomes" id="UP000178953">
    <property type="component" value="Unassembled WGS sequence"/>
</dbReference>
<accession>A0A1E8Q7L4</accession>
<organism evidence="2 3">
    <name type="scientific">Mycolicibacterium grossiae</name>
    <dbReference type="NCBI Taxonomy" id="1552759"/>
    <lineage>
        <taxon>Bacteria</taxon>
        <taxon>Bacillati</taxon>
        <taxon>Actinomycetota</taxon>
        <taxon>Actinomycetes</taxon>
        <taxon>Mycobacteriales</taxon>
        <taxon>Mycobacteriaceae</taxon>
        <taxon>Mycolicibacterium</taxon>
    </lineage>
</organism>
<evidence type="ECO:0000259" key="1">
    <source>
        <dbReference type="Pfam" id="PF12680"/>
    </source>
</evidence>
<protein>
    <recommendedName>
        <fullName evidence="1">SnoaL-like domain-containing protein</fullName>
    </recommendedName>
</protein>
<evidence type="ECO:0000313" key="2">
    <source>
        <dbReference type="EMBL" id="OFJ54497.1"/>
    </source>
</evidence>
<feature type="domain" description="SnoaL-like" evidence="1">
    <location>
        <begin position="10"/>
        <end position="115"/>
    </location>
</feature>
<dbReference type="InterPro" id="IPR032710">
    <property type="entry name" value="NTF2-like_dom_sf"/>
</dbReference>